<feature type="region of interest" description="Disordered" evidence="9">
    <location>
        <begin position="604"/>
        <end position="640"/>
    </location>
</feature>
<dbReference type="Proteomes" id="UP000694540">
    <property type="component" value="Unplaced"/>
</dbReference>
<evidence type="ECO:0000259" key="10">
    <source>
        <dbReference type="PROSITE" id="PS51050"/>
    </source>
</evidence>
<feature type="region of interest" description="Disordered" evidence="9">
    <location>
        <begin position="1"/>
        <end position="22"/>
    </location>
</feature>
<proteinExistence type="predicted"/>
<keyword evidence="2" id="KW-0479">Metal-binding</keyword>
<dbReference type="GO" id="GO:0008270">
    <property type="term" value="F:zinc ion binding"/>
    <property type="evidence" value="ECO:0007669"/>
    <property type="project" value="UniProtKB-KW"/>
</dbReference>
<dbReference type="PROSITE" id="PS51050">
    <property type="entry name" value="ZF_CW"/>
    <property type="match status" value="1"/>
</dbReference>
<comment type="subcellular location">
    <subcellularLocation>
        <location evidence="1">Nucleus</location>
    </subcellularLocation>
</comment>
<dbReference type="FunFam" id="3.30.40.100:FF:000003">
    <property type="entry name" value="MORC family CW-type zinc finger 3"/>
    <property type="match status" value="1"/>
</dbReference>
<dbReference type="Gene3D" id="3.30.40.100">
    <property type="match status" value="1"/>
</dbReference>
<keyword evidence="3 7" id="KW-0863">Zinc-finger</keyword>
<evidence type="ECO:0000256" key="3">
    <source>
        <dbReference type="ARBA" id="ARBA00022771"/>
    </source>
</evidence>
<dbReference type="GO" id="GO:0140002">
    <property type="term" value="F:histone H3K4me3 reader activity"/>
    <property type="evidence" value="ECO:0007669"/>
    <property type="project" value="Ensembl"/>
</dbReference>
<evidence type="ECO:0000256" key="5">
    <source>
        <dbReference type="ARBA" id="ARBA00023054"/>
    </source>
</evidence>
<keyword evidence="5 8" id="KW-0175">Coiled coil</keyword>
<dbReference type="GO" id="GO:0005654">
    <property type="term" value="C:nucleoplasm"/>
    <property type="evidence" value="ECO:0007669"/>
    <property type="project" value="Ensembl"/>
</dbReference>
<dbReference type="PANTHER" id="PTHR23336">
    <property type="entry name" value="ZINC FINGER CW-TYPE COILED-COIL DOMAIN PROTEIN 3"/>
    <property type="match status" value="1"/>
</dbReference>
<keyword evidence="4" id="KW-0862">Zinc</keyword>
<evidence type="ECO:0000256" key="9">
    <source>
        <dbReference type="SAM" id="MobiDB-lite"/>
    </source>
</evidence>
<dbReference type="InterPro" id="IPR041006">
    <property type="entry name" value="Morc_S5"/>
</dbReference>
<reference evidence="11" key="1">
    <citation type="submission" date="2025-08" db="UniProtKB">
        <authorList>
            <consortium name="Ensembl"/>
        </authorList>
    </citation>
    <scope>IDENTIFICATION</scope>
</reference>
<evidence type="ECO:0000313" key="11">
    <source>
        <dbReference type="Ensembl" id="ENSCWAP00000013440.1"/>
    </source>
</evidence>
<dbReference type="Pfam" id="PF17942">
    <property type="entry name" value="Morc6_S5"/>
    <property type="match status" value="1"/>
</dbReference>
<dbReference type="InterPro" id="IPR045261">
    <property type="entry name" value="MORC_ATPase"/>
</dbReference>
<evidence type="ECO:0000256" key="8">
    <source>
        <dbReference type="SAM" id="Coils"/>
    </source>
</evidence>
<dbReference type="PANTHER" id="PTHR23336:SF22">
    <property type="entry name" value="MORC FAMILY CW-TYPE ZINC FINGER PROTEIN 4"/>
    <property type="match status" value="1"/>
</dbReference>
<dbReference type="FunFam" id="3.30.565.10:FF:000035">
    <property type="entry name" value="MORC family CW-type zinc finger protein 4"/>
    <property type="match status" value="1"/>
</dbReference>
<dbReference type="Pfam" id="PF07496">
    <property type="entry name" value="zf-CW"/>
    <property type="match status" value="1"/>
</dbReference>
<dbReference type="Pfam" id="PF13589">
    <property type="entry name" value="HATPase_c_3"/>
    <property type="match status" value="1"/>
</dbReference>
<dbReference type="InterPro" id="IPR036890">
    <property type="entry name" value="HATPase_C_sf"/>
</dbReference>
<feature type="coiled-coil region" evidence="8">
    <location>
        <begin position="763"/>
        <end position="874"/>
    </location>
</feature>
<dbReference type="InterPro" id="IPR011124">
    <property type="entry name" value="Znf_CW"/>
</dbReference>
<dbReference type="Gene3D" id="3.30.565.10">
    <property type="entry name" value="Histidine kinase-like ATPase, C-terminal domain"/>
    <property type="match status" value="1"/>
</dbReference>
<dbReference type="Ensembl" id="ENSCWAT00000014598.1">
    <property type="protein sequence ID" value="ENSCWAP00000013440.1"/>
    <property type="gene ID" value="ENSCWAG00000010448.1"/>
</dbReference>
<keyword evidence="6" id="KW-0539">Nucleus</keyword>
<accession>A0A8C3WFS1</accession>
<evidence type="ECO:0000256" key="4">
    <source>
        <dbReference type="ARBA" id="ARBA00022833"/>
    </source>
</evidence>
<evidence type="ECO:0000256" key="1">
    <source>
        <dbReference type="ARBA" id="ARBA00004123"/>
    </source>
</evidence>
<sequence length="938" mass="106132">MLLYRGAPAGPGAPGSALARPGGGPQAFGIRLSTMSPRYLQSNSSSHTRPFSAIAELLDNAVDPDVSARTVFIDVEEVKNKSCLTFTDDGCGMTPHKLHRMLSFGFTDKVIKKSQCPIGVFGNGFKSGSMRLGKDALVFTKNGGTLTVGLLSQTYLECVQAQAVIVPIVPFNQQNKKMIITEDSLPSLEAILNYSIFNSENDLLSQFDAIPGKKGTRVLIWNIRRNKDGKSELDFDTDQYDILVSDFGTEEKETGGTSSELPETEYSLRAFCGILYMKPRMKIFLRQKKVTTQMIAKSLANVGYDIYKPTFTNKQVKITFGFSCKNNNQFGVMMYHNNRLIKSFEKVGCQVKPTQGEGVGVIGVIECNFLKPAYNKQDFEYTKEYRLTINALAQKLNAYWKEKTSQENFETSAVVKPIPKIPDQTWVQCDECLKWRKLPGKVDPSTLPARWFCYYNSHPKYRRCSVPEEQELIDEDLYLNKAKKQDQTIEKKKVPLENESHQVFTNPLKIPSIQDMEDLNNKTAAYEGINSPSRLSSVGEESRTPSLQLKPLDSSVFQFSSKYKWILGEEPVEKRRRLQNEMTTPPLDYSMPGPYRRVEAAVAYPEGENSHDKSSSERSTPPYLSPEYPEAVKSTSQSREVSVLYSGTQDPHQGSLLPEELEDQMPRLVAEESNRGSTHLNKEEVSKGPFVAVVGVAKGVRDSGAPIQLIPFNREELAERRKAVESWNPPVPYSSVASAATPAAAVVEKGKGYEESGGRNTPKMKNQRELEELKRTTEKLERVLAERNLFQQKVEELEQERNHWHSEFKKVQHELVTYSTQETEGLYWSKKHMGYRQAEFQILKAELERTKEEKQELKEKLKETETHLEVLQKAQVSYRTPEGDDLERALAKLTRLRIHVSYLLTSVLPHLELREIGFDSEQVDGILYTVLEANHILD</sequence>
<name>A0A8C3WFS1_9CETA</name>
<reference evidence="11" key="2">
    <citation type="submission" date="2025-09" db="UniProtKB">
        <authorList>
            <consortium name="Ensembl"/>
        </authorList>
    </citation>
    <scope>IDENTIFICATION</scope>
</reference>
<evidence type="ECO:0000256" key="7">
    <source>
        <dbReference type="PROSITE-ProRule" id="PRU00454"/>
    </source>
</evidence>
<dbReference type="GeneTree" id="ENSGT00940000161221"/>
<feature type="compositionally biased region" description="Low complexity" evidence="9">
    <location>
        <begin position="1"/>
        <end position="20"/>
    </location>
</feature>
<evidence type="ECO:0000256" key="6">
    <source>
        <dbReference type="ARBA" id="ARBA00023242"/>
    </source>
</evidence>
<dbReference type="GO" id="GO:0016887">
    <property type="term" value="F:ATP hydrolysis activity"/>
    <property type="evidence" value="ECO:0007669"/>
    <property type="project" value="InterPro"/>
</dbReference>
<evidence type="ECO:0000256" key="2">
    <source>
        <dbReference type="ARBA" id="ARBA00022723"/>
    </source>
</evidence>
<dbReference type="SUPFAM" id="SSF55874">
    <property type="entry name" value="ATPase domain of HSP90 chaperone/DNA topoisomerase II/histidine kinase"/>
    <property type="match status" value="1"/>
</dbReference>
<gene>
    <name evidence="11" type="primary">MORC4</name>
</gene>
<keyword evidence="12" id="KW-1185">Reference proteome</keyword>
<organism evidence="11 12">
    <name type="scientific">Catagonus wagneri</name>
    <name type="common">Chacoan peccary</name>
    <dbReference type="NCBI Taxonomy" id="51154"/>
    <lineage>
        <taxon>Eukaryota</taxon>
        <taxon>Metazoa</taxon>
        <taxon>Chordata</taxon>
        <taxon>Craniata</taxon>
        <taxon>Vertebrata</taxon>
        <taxon>Euteleostomi</taxon>
        <taxon>Mammalia</taxon>
        <taxon>Eutheria</taxon>
        <taxon>Laurasiatheria</taxon>
        <taxon>Artiodactyla</taxon>
        <taxon>Suina</taxon>
        <taxon>Tayassuidae</taxon>
        <taxon>Catagonus</taxon>
    </lineage>
</organism>
<dbReference type="AlphaFoldDB" id="A0A8C3WFS1"/>
<feature type="domain" description="CW-type" evidence="10">
    <location>
        <begin position="420"/>
        <end position="472"/>
    </location>
</feature>
<protein>
    <submittedName>
        <fullName evidence="11">MORC family CW-type zinc finger 4</fullName>
    </submittedName>
</protein>
<evidence type="ECO:0000313" key="12">
    <source>
        <dbReference type="Proteomes" id="UP000694540"/>
    </source>
</evidence>